<evidence type="ECO:0000256" key="3">
    <source>
        <dbReference type="ARBA" id="ARBA00022679"/>
    </source>
</evidence>
<keyword evidence="5" id="KW-0460">Magnesium</keyword>
<comment type="cofactor">
    <cofactor evidence="1">
        <name>Mg(2+)</name>
        <dbReference type="ChEBI" id="CHEBI:18420"/>
    </cofactor>
</comment>
<dbReference type="AlphaFoldDB" id="A0A382C8B5"/>
<dbReference type="GO" id="GO:0004659">
    <property type="term" value="F:prenyltransferase activity"/>
    <property type="evidence" value="ECO:0007669"/>
    <property type="project" value="InterPro"/>
</dbReference>
<dbReference type="InterPro" id="IPR000092">
    <property type="entry name" value="Polyprenyl_synt"/>
</dbReference>
<dbReference type="CDD" id="cd00685">
    <property type="entry name" value="Trans_IPPS_HT"/>
    <property type="match status" value="1"/>
</dbReference>
<keyword evidence="6" id="KW-0414">Isoprene biosynthesis</keyword>
<dbReference type="GO" id="GO:0046872">
    <property type="term" value="F:metal ion binding"/>
    <property type="evidence" value="ECO:0007669"/>
    <property type="project" value="UniProtKB-KW"/>
</dbReference>
<proteinExistence type="inferred from homology"/>
<dbReference type="Gene3D" id="1.10.600.10">
    <property type="entry name" value="Farnesyl Diphosphate Synthase"/>
    <property type="match status" value="1"/>
</dbReference>
<evidence type="ECO:0000256" key="4">
    <source>
        <dbReference type="ARBA" id="ARBA00022723"/>
    </source>
</evidence>
<evidence type="ECO:0000256" key="2">
    <source>
        <dbReference type="ARBA" id="ARBA00006706"/>
    </source>
</evidence>
<dbReference type="PROSITE" id="PS00444">
    <property type="entry name" value="POLYPRENYL_SYNTHASE_2"/>
    <property type="match status" value="1"/>
</dbReference>
<keyword evidence="3" id="KW-0808">Transferase</keyword>
<dbReference type="FunFam" id="1.10.600.10:FF:000001">
    <property type="entry name" value="Geranylgeranyl diphosphate synthase"/>
    <property type="match status" value="1"/>
</dbReference>
<dbReference type="SFLD" id="SFLDS00005">
    <property type="entry name" value="Isoprenoid_Synthase_Type_I"/>
    <property type="match status" value="1"/>
</dbReference>
<dbReference type="InterPro" id="IPR008949">
    <property type="entry name" value="Isoprenoid_synthase_dom_sf"/>
</dbReference>
<dbReference type="Pfam" id="PF00348">
    <property type="entry name" value="polyprenyl_synt"/>
    <property type="match status" value="1"/>
</dbReference>
<dbReference type="SUPFAM" id="SSF48576">
    <property type="entry name" value="Terpenoid synthases"/>
    <property type="match status" value="1"/>
</dbReference>
<dbReference type="InterPro" id="IPR053378">
    <property type="entry name" value="Prenyl_diphosphate_synthase"/>
</dbReference>
<evidence type="ECO:0000256" key="1">
    <source>
        <dbReference type="ARBA" id="ARBA00001946"/>
    </source>
</evidence>
<evidence type="ECO:0000313" key="7">
    <source>
        <dbReference type="EMBL" id="SVB21627.1"/>
    </source>
</evidence>
<comment type="similarity">
    <text evidence="2">Belongs to the FPP/GGPP synthase family.</text>
</comment>
<evidence type="ECO:0000256" key="6">
    <source>
        <dbReference type="ARBA" id="ARBA00023229"/>
    </source>
</evidence>
<dbReference type="SFLD" id="SFLDG01017">
    <property type="entry name" value="Polyprenyl_Transferase_Like"/>
    <property type="match status" value="1"/>
</dbReference>
<sequence>MKIFDTYRERVNTKLKSYLSSIYSESNQQSELNNVMSYSVLAGGKRFRPILTYTTTSLYDIDLAKADASACAIEFIHTYSLIHDDLPAMDDDDMRHNQPSSHKTFGEAQAILAGDGLQALAFEVLSRDELIAPDIRIELLKILSISAYKMAEGQSIDLSIVSKIVDIELLNQMHQKKTGSLISCAVKFGALLNTNIDSKDIDILDSYSNNIGLAYQIQDDVLDVSSTEEVLGKRQNSDSVKDKPTYPAILGLDKSIRVYKDLYKEAMEEISGLSVNEETLRKLTEKLMQRDF</sequence>
<dbReference type="GO" id="GO:0005737">
    <property type="term" value="C:cytoplasm"/>
    <property type="evidence" value="ECO:0007669"/>
    <property type="project" value="UniProtKB-ARBA"/>
</dbReference>
<protein>
    <submittedName>
        <fullName evidence="7">Uncharacterized protein</fullName>
    </submittedName>
</protein>
<evidence type="ECO:0000256" key="5">
    <source>
        <dbReference type="ARBA" id="ARBA00022842"/>
    </source>
</evidence>
<dbReference type="NCBIfam" id="NF045485">
    <property type="entry name" value="FPPsyn"/>
    <property type="match status" value="1"/>
</dbReference>
<name>A0A382C8B5_9ZZZZ</name>
<dbReference type="PANTHER" id="PTHR43281">
    <property type="entry name" value="FARNESYL DIPHOSPHATE SYNTHASE"/>
    <property type="match status" value="1"/>
</dbReference>
<dbReference type="InterPro" id="IPR033749">
    <property type="entry name" value="Polyprenyl_synt_CS"/>
</dbReference>
<reference evidence="7" key="1">
    <citation type="submission" date="2018-05" db="EMBL/GenBank/DDBJ databases">
        <authorList>
            <person name="Lanie J.A."/>
            <person name="Ng W.-L."/>
            <person name="Kazmierczak K.M."/>
            <person name="Andrzejewski T.M."/>
            <person name="Davidsen T.M."/>
            <person name="Wayne K.J."/>
            <person name="Tettelin H."/>
            <person name="Glass J.I."/>
            <person name="Rusch D."/>
            <person name="Podicherti R."/>
            <person name="Tsui H.-C.T."/>
            <person name="Winkler M.E."/>
        </authorList>
    </citation>
    <scope>NUCLEOTIDE SEQUENCE</scope>
</reference>
<dbReference type="EMBL" id="UINC01033019">
    <property type="protein sequence ID" value="SVB21627.1"/>
    <property type="molecule type" value="Genomic_DNA"/>
</dbReference>
<dbReference type="PANTHER" id="PTHR43281:SF1">
    <property type="entry name" value="FARNESYL DIPHOSPHATE SYNTHASE"/>
    <property type="match status" value="1"/>
</dbReference>
<gene>
    <name evidence="7" type="ORF">METZ01_LOCUS174481</name>
</gene>
<keyword evidence="4" id="KW-0479">Metal-binding</keyword>
<accession>A0A382C8B5</accession>
<organism evidence="7">
    <name type="scientific">marine metagenome</name>
    <dbReference type="NCBI Taxonomy" id="408172"/>
    <lineage>
        <taxon>unclassified sequences</taxon>
        <taxon>metagenomes</taxon>
        <taxon>ecological metagenomes</taxon>
    </lineage>
</organism>
<dbReference type="GO" id="GO:0008299">
    <property type="term" value="P:isoprenoid biosynthetic process"/>
    <property type="evidence" value="ECO:0007669"/>
    <property type="project" value="UniProtKB-KW"/>
</dbReference>